<dbReference type="Gene3D" id="3.40.50.720">
    <property type="entry name" value="NAD(P)-binding Rossmann-like Domain"/>
    <property type="match status" value="1"/>
</dbReference>
<name>A0A8J3X894_9ACTN</name>
<accession>A0A8J3X894</accession>
<sequence>MAEFDGKVAIVTGGLSGIGRATARVLSARGAIVVAAGVPPTRDSEAPLPGVEHVDVDVTDETATARLVEHVAAEHGGLDIVVAAAGIQRYGTATTTSADEWNEVLAVNVTGAFHTVKHALPHLRARGTGSIVIVSSVQAFVTQNAVAAYTTSKGALNALARSIAIDEAKNGIRVNTVCPASVDTPMLRFSARTFSDGSDQGAQALVDSWGRMHPLGRVARPDEVAEAIAFLSSDRASFITGIALPVDGGLLANAAVVLPG</sequence>
<dbReference type="Pfam" id="PF13561">
    <property type="entry name" value="adh_short_C2"/>
    <property type="match status" value="1"/>
</dbReference>
<dbReference type="EMBL" id="BOOO01000031">
    <property type="protein sequence ID" value="GII31927.1"/>
    <property type="molecule type" value="Genomic_DNA"/>
</dbReference>
<dbReference type="PRINTS" id="PR00081">
    <property type="entry name" value="GDHRDH"/>
</dbReference>
<comment type="caution">
    <text evidence="5">The sequence shown here is derived from an EMBL/GenBank/DDBJ whole genome shotgun (WGS) entry which is preliminary data.</text>
</comment>
<dbReference type="SMART" id="SM00822">
    <property type="entry name" value="PKS_KR"/>
    <property type="match status" value="1"/>
</dbReference>
<keyword evidence="2" id="KW-0560">Oxidoreductase</keyword>
<feature type="domain" description="Ketoreductase" evidence="4">
    <location>
        <begin position="7"/>
        <end position="183"/>
    </location>
</feature>
<dbReference type="FunFam" id="3.40.50.720:FF:000084">
    <property type="entry name" value="Short-chain dehydrogenase reductase"/>
    <property type="match status" value="1"/>
</dbReference>
<dbReference type="InterPro" id="IPR002347">
    <property type="entry name" value="SDR_fam"/>
</dbReference>
<evidence type="ECO:0000259" key="4">
    <source>
        <dbReference type="SMART" id="SM00822"/>
    </source>
</evidence>
<dbReference type="InterPro" id="IPR036291">
    <property type="entry name" value="NAD(P)-bd_dom_sf"/>
</dbReference>
<evidence type="ECO:0000256" key="2">
    <source>
        <dbReference type="ARBA" id="ARBA00023002"/>
    </source>
</evidence>
<dbReference type="AlphaFoldDB" id="A0A8J3X894"/>
<dbReference type="CDD" id="cd05233">
    <property type="entry name" value="SDR_c"/>
    <property type="match status" value="1"/>
</dbReference>
<dbReference type="SUPFAM" id="SSF51735">
    <property type="entry name" value="NAD(P)-binding Rossmann-fold domains"/>
    <property type="match status" value="1"/>
</dbReference>
<evidence type="ECO:0000313" key="5">
    <source>
        <dbReference type="EMBL" id="GII31927.1"/>
    </source>
</evidence>
<dbReference type="PANTHER" id="PTHR24321:SF8">
    <property type="entry name" value="ESTRADIOL 17-BETA-DEHYDROGENASE 8-RELATED"/>
    <property type="match status" value="1"/>
</dbReference>
<protein>
    <submittedName>
        <fullName evidence="5">Short-chain dehydrogenase</fullName>
    </submittedName>
</protein>
<dbReference type="Proteomes" id="UP000650628">
    <property type="component" value="Unassembled WGS sequence"/>
</dbReference>
<dbReference type="PANTHER" id="PTHR24321">
    <property type="entry name" value="DEHYDROGENASES, SHORT CHAIN"/>
    <property type="match status" value="1"/>
</dbReference>
<keyword evidence="3" id="KW-0520">NAD</keyword>
<organism evidence="5 6">
    <name type="scientific">Planotetraspora mira</name>
    <dbReference type="NCBI Taxonomy" id="58121"/>
    <lineage>
        <taxon>Bacteria</taxon>
        <taxon>Bacillati</taxon>
        <taxon>Actinomycetota</taxon>
        <taxon>Actinomycetes</taxon>
        <taxon>Streptosporangiales</taxon>
        <taxon>Streptosporangiaceae</taxon>
        <taxon>Planotetraspora</taxon>
    </lineage>
</organism>
<keyword evidence="6" id="KW-1185">Reference proteome</keyword>
<evidence type="ECO:0000313" key="6">
    <source>
        <dbReference type="Proteomes" id="UP000650628"/>
    </source>
</evidence>
<dbReference type="InterPro" id="IPR020904">
    <property type="entry name" value="Sc_DH/Rdtase_CS"/>
</dbReference>
<dbReference type="RefSeq" id="WP_203955839.1">
    <property type="nucleotide sequence ID" value="NZ_BOOO01000031.1"/>
</dbReference>
<dbReference type="PROSITE" id="PS00061">
    <property type="entry name" value="ADH_SHORT"/>
    <property type="match status" value="1"/>
</dbReference>
<dbReference type="InterPro" id="IPR057326">
    <property type="entry name" value="KR_dom"/>
</dbReference>
<dbReference type="PRINTS" id="PR00080">
    <property type="entry name" value="SDRFAMILY"/>
</dbReference>
<gene>
    <name evidence="5" type="ORF">Pmi06nite_53690</name>
</gene>
<evidence type="ECO:0000256" key="1">
    <source>
        <dbReference type="ARBA" id="ARBA00006484"/>
    </source>
</evidence>
<dbReference type="GO" id="GO:0016491">
    <property type="term" value="F:oxidoreductase activity"/>
    <property type="evidence" value="ECO:0007669"/>
    <property type="project" value="UniProtKB-KW"/>
</dbReference>
<reference evidence="5 6" key="1">
    <citation type="submission" date="2021-01" db="EMBL/GenBank/DDBJ databases">
        <title>Whole genome shotgun sequence of Planotetraspora mira NBRC 15435.</title>
        <authorList>
            <person name="Komaki H."/>
            <person name="Tamura T."/>
        </authorList>
    </citation>
    <scope>NUCLEOTIDE SEQUENCE [LARGE SCALE GENOMIC DNA]</scope>
    <source>
        <strain evidence="5 6">NBRC 15435</strain>
    </source>
</reference>
<proteinExistence type="inferred from homology"/>
<evidence type="ECO:0000256" key="3">
    <source>
        <dbReference type="ARBA" id="ARBA00023027"/>
    </source>
</evidence>
<comment type="similarity">
    <text evidence="1">Belongs to the short-chain dehydrogenases/reductases (SDR) family.</text>
</comment>